<name>A0A0B0NKR0_GOSAR</name>
<gene>
    <name evidence="1" type="ORF">F383_04985</name>
</gene>
<dbReference type="AlphaFoldDB" id="A0A0B0NKR0"/>
<accession>A0A0B0NKR0</accession>
<protein>
    <submittedName>
        <fullName evidence="1">Uncharacterized protein</fullName>
    </submittedName>
</protein>
<evidence type="ECO:0000313" key="2">
    <source>
        <dbReference type="Proteomes" id="UP000032142"/>
    </source>
</evidence>
<sequence>MTCLAHPPLSWPATTYKRGNLTCKSIILHACFN</sequence>
<proteinExistence type="predicted"/>
<dbReference type="EMBL" id="KN399524">
    <property type="protein sequence ID" value="KHG13415.1"/>
    <property type="molecule type" value="Genomic_DNA"/>
</dbReference>
<organism evidence="1 2">
    <name type="scientific">Gossypium arboreum</name>
    <name type="common">Tree cotton</name>
    <name type="synonym">Gossypium nanking</name>
    <dbReference type="NCBI Taxonomy" id="29729"/>
    <lineage>
        <taxon>Eukaryota</taxon>
        <taxon>Viridiplantae</taxon>
        <taxon>Streptophyta</taxon>
        <taxon>Embryophyta</taxon>
        <taxon>Tracheophyta</taxon>
        <taxon>Spermatophyta</taxon>
        <taxon>Magnoliopsida</taxon>
        <taxon>eudicotyledons</taxon>
        <taxon>Gunneridae</taxon>
        <taxon>Pentapetalae</taxon>
        <taxon>rosids</taxon>
        <taxon>malvids</taxon>
        <taxon>Malvales</taxon>
        <taxon>Malvaceae</taxon>
        <taxon>Malvoideae</taxon>
        <taxon>Gossypium</taxon>
    </lineage>
</organism>
<dbReference type="Proteomes" id="UP000032142">
    <property type="component" value="Unassembled WGS sequence"/>
</dbReference>
<reference evidence="2" key="1">
    <citation type="submission" date="2014-09" db="EMBL/GenBank/DDBJ databases">
        <authorList>
            <person name="Mudge J."/>
            <person name="Ramaraj T."/>
            <person name="Lindquist I.E."/>
            <person name="Bharti A.K."/>
            <person name="Sundararajan A."/>
            <person name="Cameron C.T."/>
            <person name="Woodward J.E."/>
            <person name="May G.D."/>
            <person name="Brubaker C."/>
            <person name="Broadhvest J."/>
            <person name="Wilkins T.A."/>
        </authorList>
    </citation>
    <scope>NUCLEOTIDE SEQUENCE</scope>
    <source>
        <strain evidence="2">cv. AKA8401</strain>
    </source>
</reference>
<keyword evidence="2" id="KW-1185">Reference proteome</keyword>
<evidence type="ECO:0000313" key="1">
    <source>
        <dbReference type="EMBL" id="KHG13415.1"/>
    </source>
</evidence>